<evidence type="ECO:0000256" key="4">
    <source>
        <dbReference type="PROSITE-ProRule" id="PRU00473"/>
    </source>
</evidence>
<evidence type="ECO:0000256" key="2">
    <source>
        <dbReference type="ARBA" id="ARBA00023136"/>
    </source>
</evidence>
<evidence type="ECO:0000313" key="6">
    <source>
        <dbReference type="EMBL" id="MBI0320707.1"/>
    </source>
</evidence>
<evidence type="ECO:0000256" key="3">
    <source>
        <dbReference type="ARBA" id="ARBA00023237"/>
    </source>
</evidence>
<evidence type="ECO:0000256" key="1">
    <source>
        <dbReference type="ARBA" id="ARBA00004442"/>
    </source>
</evidence>
<dbReference type="EMBL" id="JAEEAQ010001790">
    <property type="protein sequence ID" value="MBI0320707.1"/>
    <property type="molecule type" value="Genomic_DNA"/>
</dbReference>
<dbReference type="InterPro" id="IPR036737">
    <property type="entry name" value="OmpA-like_sf"/>
</dbReference>
<comment type="subcellular location">
    <subcellularLocation>
        <location evidence="1">Cell outer membrane</location>
    </subcellularLocation>
</comment>
<comment type="caution">
    <text evidence="6">The sequence shown here is derived from an EMBL/GenBank/DDBJ whole genome shotgun (WGS) entry which is preliminary data.</text>
</comment>
<dbReference type="PRINTS" id="PR01023">
    <property type="entry name" value="NAFLGMOTY"/>
</dbReference>
<dbReference type="Gene3D" id="3.30.1330.60">
    <property type="entry name" value="OmpA-like domain"/>
    <property type="match status" value="1"/>
</dbReference>
<feature type="non-terminal residue" evidence="6">
    <location>
        <position position="1"/>
    </location>
</feature>
<dbReference type="PROSITE" id="PS51123">
    <property type="entry name" value="OMPA_2"/>
    <property type="match status" value="1"/>
</dbReference>
<dbReference type="PRINTS" id="PR01021">
    <property type="entry name" value="OMPADOMAIN"/>
</dbReference>
<dbReference type="PANTHER" id="PTHR30329">
    <property type="entry name" value="STATOR ELEMENT OF FLAGELLAR MOTOR COMPLEX"/>
    <property type="match status" value="1"/>
</dbReference>
<proteinExistence type="predicted"/>
<dbReference type="Pfam" id="PF00691">
    <property type="entry name" value="OmpA"/>
    <property type="match status" value="1"/>
</dbReference>
<gene>
    <name evidence="6" type="ORF">JBF12_48740</name>
</gene>
<protein>
    <submittedName>
        <fullName evidence="6">OmpA family protein</fullName>
    </submittedName>
</protein>
<sequence length="105" mass="11541">FYSPLNNLAGSFKQFNQNTIEVVGFTDSTGSRQHNMDLSQRRAQAVSTYLTSQGVDASRITVRGMGPDQPIASNADANGRAQNRRVEVNLKPIPGQQYDQGQVQQ</sequence>
<dbReference type="InterPro" id="IPR006664">
    <property type="entry name" value="OMP_bac"/>
</dbReference>
<reference evidence="6 7" key="1">
    <citation type="submission" date="2020-12" db="EMBL/GenBank/DDBJ databases">
        <authorList>
            <person name="Kusuma A.B."/>
            <person name="Nouioui I."/>
            <person name="Goodfellow M."/>
        </authorList>
    </citation>
    <scope>NUCLEOTIDE SEQUENCE [LARGE SCALE GENOMIC DNA]</scope>
    <source>
        <strain evidence="6 7">DSM 41764</strain>
    </source>
</reference>
<feature type="domain" description="OmpA-like" evidence="5">
    <location>
        <begin position="1"/>
        <end position="94"/>
    </location>
</feature>
<evidence type="ECO:0000259" key="5">
    <source>
        <dbReference type="PROSITE" id="PS51123"/>
    </source>
</evidence>
<accession>A0ABS0RVR8</accession>
<dbReference type="InterPro" id="IPR006665">
    <property type="entry name" value="OmpA-like"/>
</dbReference>
<dbReference type="InterPro" id="IPR050330">
    <property type="entry name" value="Bact_OuterMem_StrucFunc"/>
</dbReference>
<dbReference type="SUPFAM" id="SSF103088">
    <property type="entry name" value="OmpA-like"/>
    <property type="match status" value="1"/>
</dbReference>
<organism evidence="6 7">
    <name type="scientific">Streptomyces javensis</name>
    <dbReference type="NCBI Taxonomy" id="114698"/>
    <lineage>
        <taxon>Bacteria</taxon>
        <taxon>Bacillati</taxon>
        <taxon>Actinomycetota</taxon>
        <taxon>Actinomycetes</taxon>
        <taxon>Kitasatosporales</taxon>
        <taxon>Streptomycetaceae</taxon>
        <taxon>Streptomyces</taxon>
        <taxon>Streptomyces violaceusniger group</taxon>
    </lineage>
</organism>
<name>A0ABS0RVR8_9ACTN</name>
<dbReference type="CDD" id="cd07185">
    <property type="entry name" value="OmpA_C-like"/>
    <property type="match status" value="1"/>
</dbReference>
<dbReference type="Proteomes" id="UP000638849">
    <property type="component" value="Unassembled WGS sequence"/>
</dbReference>
<keyword evidence="2 4" id="KW-0472">Membrane</keyword>
<evidence type="ECO:0000313" key="7">
    <source>
        <dbReference type="Proteomes" id="UP000638849"/>
    </source>
</evidence>
<keyword evidence="7" id="KW-1185">Reference proteome</keyword>
<keyword evidence="3" id="KW-0998">Cell outer membrane</keyword>
<dbReference type="PANTHER" id="PTHR30329:SF21">
    <property type="entry name" value="LIPOPROTEIN YIAD-RELATED"/>
    <property type="match status" value="1"/>
</dbReference>